<comment type="caution">
    <text evidence="12">The sequence shown here is derived from an EMBL/GenBank/DDBJ whole genome shotgun (WGS) entry which is preliminary data.</text>
</comment>
<dbReference type="PROSITE" id="PS00822">
    <property type="entry name" value="CYTO_HEME_LYASE_2"/>
    <property type="match status" value="1"/>
</dbReference>
<keyword evidence="3 10" id="KW-0349">Heme</keyword>
<evidence type="ECO:0000256" key="3">
    <source>
        <dbReference type="ARBA" id="ARBA00022617"/>
    </source>
</evidence>
<keyword evidence="5 10" id="KW-0999">Mitochondrion inner membrane</keyword>
<keyword evidence="4 10" id="KW-0479">Metal-binding</keyword>
<protein>
    <recommendedName>
        <fullName evidence="10">Holocytochrome c-type synthase</fullName>
        <ecNumber evidence="10">4.4.1.17</ecNumber>
    </recommendedName>
</protein>
<comment type="similarity">
    <text evidence="2 10">Belongs to the cytochrome c-type heme lyase family.</text>
</comment>
<evidence type="ECO:0000256" key="5">
    <source>
        <dbReference type="ARBA" id="ARBA00022792"/>
    </source>
</evidence>
<dbReference type="PANTHER" id="PTHR12743">
    <property type="entry name" value="CYTOCHROME C1 HEME LYASE"/>
    <property type="match status" value="1"/>
</dbReference>
<feature type="compositionally biased region" description="Low complexity" evidence="11">
    <location>
        <begin position="115"/>
        <end position="127"/>
    </location>
</feature>
<dbReference type="AlphaFoldDB" id="A0AA38LY68"/>
<keyword evidence="8 10" id="KW-0472">Membrane</keyword>
<comment type="catalytic activity">
    <reaction evidence="10">
        <text>holo-[cytochrome c] = apo-[cytochrome c] + heme b</text>
        <dbReference type="Rhea" id="RHEA:22648"/>
        <dbReference type="Rhea" id="RHEA-COMP:10725"/>
        <dbReference type="Rhea" id="RHEA-COMP:10726"/>
        <dbReference type="ChEBI" id="CHEBI:29950"/>
        <dbReference type="ChEBI" id="CHEBI:60344"/>
        <dbReference type="ChEBI" id="CHEBI:83739"/>
        <dbReference type="EC" id="4.4.1.17"/>
    </reaction>
</comment>
<dbReference type="InterPro" id="IPR000511">
    <property type="entry name" value="Holocyt_c/c1_synthase"/>
</dbReference>
<feature type="compositionally biased region" description="Basic and acidic residues" evidence="11">
    <location>
        <begin position="35"/>
        <end position="47"/>
    </location>
</feature>
<keyword evidence="13" id="KW-1185">Reference proteome</keyword>
<evidence type="ECO:0000256" key="6">
    <source>
        <dbReference type="ARBA" id="ARBA00023004"/>
    </source>
</evidence>
<name>A0AA38LY68_9TREE</name>
<reference evidence="12" key="1">
    <citation type="journal article" date="2022" name="G3 (Bethesda)">
        <title>High quality genome of the basidiomycete yeast Dioszegia hungarica PDD-24b-2 isolated from cloud water.</title>
        <authorList>
            <person name="Jarrige D."/>
            <person name="Haridas S."/>
            <person name="Bleykasten-Grosshans C."/>
            <person name="Joly M."/>
            <person name="Nadalig T."/>
            <person name="Sancelme M."/>
            <person name="Vuilleumier S."/>
            <person name="Grigoriev I.V."/>
            <person name="Amato P."/>
            <person name="Bringel F."/>
        </authorList>
    </citation>
    <scope>NUCLEOTIDE SEQUENCE</scope>
    <source>
        <strain evidence="12">PDD-24b-2</strain>
    </source>
</reference>
<comment type="subcellular location">
    <subcellularLocation>
        <location evidence="1 10">Mitochondrion inner membrane</location>
    </subcellularLocation>
</comment>
<dbReference type="GeneID" id="77725276"/>
<dbReference type="EC" id="4.4.1.17" evidence="10"/>
<evidence type="ECO:0000256" key="8">
    <source>
        <dbReference type="ARBA" id="ARBA00023136"/>
    </source>
</evidence>
<feature type="compositionally biased region" description="Low complexity" evidence="11">
    <location>
        <begin position="62"/>
        <end position="83"/>
    </location>
</feature>
<feature type="region of interest" description="Disordered" evidence="11">
    <location>
        <begin position="11"/>
        <end position="132"/>
    </location>
</feature>
<evidence type="ECO:0000256" key="10">
    <source>
        <dbReference type="RuleBase" id="RU363130"/>
    </source>
</evidence>
<evidence type="ECO:0000256" key="2">
    <source>
        <dbReference type="ARBA" id="ARBA00007255"/>
    </source>
</evidence>
<dbReference type="Pfam" id="PF01265">
    <property type="entry name" value="Cyto_heme_lyase"/>
    <property type="match status" value="1"/>
</dbReference>
<keyword evidence="9 10" id="KW-0456">Lyase</keyword>
<evidence type="ECO:0000313" key="13">
    <source>
        <dbReference type="Proteomes" id="UP001164286"/>
    </source>
</evidence>
<dbReference type="GO" id="GO:0004408">
    <property type="term" value="F:holocytochrome-c synthase activity"/>
    <property type="evidence" value="ECO:0007669"/>
    <property type="project" value="UniProtKB-EC"/>
</dbReference>
<keyword evidence="7 10" id="KW-0496">Mitochondrion</keyword>
<feature type="compositionally biased region" description="Low complexity" evidence="11">
    <location>
        <begin position="11"/>
        <end position="32"/>
    </location>
</feature>
<dbReference type="GO" id="GO:0005743">
    <property type="term" value="C:mitochondrial inner membrane"/>
    <property type="evidence" value="ECO:0007669"/>
    <property type="project" value="UniProtKB-SubCell"/>
</dbReference>
<evidence type="ECO:0000256" key="4">
    <source>
        <dbReference type="ARBA" id="ARBA00022723"/>
    </source>
</evidence>
<evidence type="ECO:0000256" key="1">
    <source>
        <dbReference type="ARBA" id="ARBA00004273"/>
    </source>
</evidence>
<sequence>MVSFNLFSTGNAAASGSTSAAAATASSIPSAPVESAEKCPVDHETRSKWLAANPSTSAHPFNPAAPSSSTTSARSGGNGTTRTLSHDRVISSIPRAATSYPSPEGSVPHIPTPSPSSGSEAQGSSAGYREESTGKWVYPSEHQFFQALQRKNHNPNAKDMRTVVPIHNAVNEKTWEEVLAWEAGMGGEACGGIRLISFAGRPKDLTPKAWFKTLAGYAPPFDRHDWLIDRCGTTVRYVIDYYTGKQDPNKPDNIAFHLDVRPALDSWEGVRTRVMGMWR</sequence>
<keyword evidence="6 10" id="KW-0408">Iron</keyword>
<dbReference type="Proteomes" id="UP001164286">
    <property type="component" value="Unassembled WGS sequence"/>
</dbReference>
<dbReference type="EMBL" id="JAKWFO010000001">
    <property type="protein sequence ID" value="KAI9639538.1"/>
    <property type="molecule type" value="Genomic_DNA"/>
</dbReference>
<evidence type="ECO:0000313" key="12">
    <source>
        <dbReference type="EMBL" id="KAI9639538.1"/>
    </source>
</evidence>
<evidence type="ECO:0000256" key="11">
    <source>
        <dbReference type="SAM" id="MobiDB-lite"/>
    </source>
</evidence>
<dbReference type="PANTHER" id="PTHR12743:SF0">
    <property type="entry name" value="HOLOCYTOCHROME C-TYPE SYNTHASE"/>
    <property type="match status" value="1"/>
</dbReference>
<gene>
    <name evidence="12" type="ORF">MKK02DRAFT_19317</name>
</gene>
<comment type="function">
    <text evidence="10">Lyase that catalyzes the covalent linking of the heme group to the cytochrome C apoprotein to produce the mature functional cytochrome.</text>
</comment>
<dbReference type="GO" id="GO:0046872">
    <property type="term" value="F:metal ion binding"/>
    <property type="evidence" value="ECO:0007669"/>
    <property type="project" value="UniProtKB-KW"/>
</dbReference>
<evidence type="ECO:0000256" key="7">
    <source>
        <dbReference type="ARBA" id="ARBA00023128"/>
    </source>
</evidence>
<organism evidence="12 13">
    <name type="scientific">Dioszegia hungarica</name>
    <dbReference type="NCBI Taxonomy" id="4972"/>
    <lineage>
        <taxon>Eukaryota</taxon>
        <taxon>Fungi</taxon>
        <taxon>Dikarya</taxon>
        <taxon>Basidiomycota</taxon>
        <taxon>Agaricomycotina</taxon>
        <taxon>Tremellomycetes</taxon>
        <taxon>Tremellales</taxon>
        <taxon>Bulleribasidiaceae</taxon>
        <taxon>Dioszegia</taxon>
    </lineage>
</organism>
<accession>A0AA38LY68</accession>
<dbReference type="RefSeq" id="XP_052949315.1">
    <property type="nucleotide sequence ID" value="XM_053086075.1"/>
</dbReference>
<proteinExistence type="inferred from homology"/>
<evidence type="ECO:0000256" key="9">
    <source>
        <dbReference type="ARBA" id="ARBA00023239"/>
    </source>
</evidence>